<dbReference type="EMBL" id="HBIW01003237">
    <property type="protein sequence ID" value="CAE0687274.1"/>
    <property type="molecule type" value="Transcribed_RNA"/>
</dbReference>
<feature type="region of interest" description="Disordered" evidence="1">
    <location>
        <begin position="324"/>
        <end position="345"/>
    </location>
</feature>
<reference evidence="2" key="1">
    <citation type="submission" date="2021-01" db="EMBL/GenBank/DDBJ databases">
        <authorList>
            <person name="Corre E."/>
            <person name="Pelletier E."/>
            <person name="Niang G."/>
            <person name="Scheremetjew M."/>
            <person name="Finn R."/>
            <person name="Kale V."/>
            <person name="Holt S."/>
            <person name="Cochrane G."/>
            <person name="Meng A."/>
            <person name="Brown T."/>
            <person name="Cohen L."/>
        </authorList>
    </citation>
    <scope>NUCLEOTIDE SEQUENCE</scope>
    <source>
        <strain evidence="2">CCMP1756</strain>
    </source>
</reference>
<dbReference type="Proteomes" id="UP000789595">
    <property type="component" value="Unassembled WGS sequence"/>
</dbReference>
<gene>
    <name evidence="2" type="ORF">PCAL00307_LOCUS2708</name>
    <name evidence="3" type="ORF">PECAL_4P21630</name>
</gene>
<dbReference type="EMBL" id="CAKKNE010000004">
    <property type="protein sequence ID" value="CAH0374856.1"/>
    <property type="molecule type" value="Genomic_DNA"/>
</dbReference>
<organism evidence="2">
    <name type="scientific">Pelagomonas calceolata</name>
    <dbReference type="NCBI Taxonomy" id="35677"/>
    <lineage>
        <taxon>Eukaryota</taxon>
        <taxon>Sar</taxon>
        <taxon>Stramenopiles</taxon>
        <taxon>Ochrophyta</taxon>
        <taxon>Pelagophyceae</taxon>
        <taxon>Pelagomonadales</taxon>
        <taxon>Pelagomonadaceae</taxon>
        <taxon>Pelagomonas</taxon>
    </lineage>
</organism>
<evidence type="ECO:0000313" key="3">
    <source>
        <dbReference type="EMBL" id="CAH0374856.1"/>
    </source>
</evidence>
<feature type="region of interest" description="Disordered" evidence="1">
    <location>
        <begin position="217"/>
        <end position="240"/>
    </location>
</feature>
<evidence type="ECO:0000313" key="2">
    <source>
        <dbReference type="EMBL" id="CAE0687274.1"/>
    </source>
</evidence>
<name>A0A7S4E377_9STRA</name>
<evidence type="ECO:0000313" key="4">
    <source>
        <dbReference type="Proteomes" id="UP000789595"/>
    </source>
</evidence>
<accession>A0A7S4E377</accession>
<sequence length="345" mass="38454">MATSLKIADEPLFTADDPRFKEELIAQYNANCIQAKKNKGAWAEARPPPYAGGGSYNQEAPEFYEIGGASSKWKLGGARGDNPEPYTKLQLRECYNYGNKVKSELLAKNRKCEGVFPLKVPVSAQKRALFGIQKRKQFEGKTAQREVGAWHANDNGIWMYRENMETSAKNKAGWKSDQGSPIHWTDEPVAQKSIQQEQVGSTAREGMEQYIGNREAAARNKSGWGKTAGSPMAWGHRGPSARRQNDIIGGFQLKTAGYTDYSAQAVNMYNENRAQAAINKGAWSKKKTHNPLDWTEAKPSERQLAYAQRDLDAKERDRAARVKAMREMAEASLAEKSESASPQKE</sequence>
<reference evidence="3" key="2">
    <citation type="submission" date="2021-11" db="EMBL/GenBank/DDBJ databases">
        <authorList>
            <consortium name="Genoscope - CEA"/>
            <person name="William W."/>
        </authorList>
    </citation>
    <scope>NUCLEOTIDE SEQUENCE</scope>
</reference>
<evidence type="ECO:0000256" key="1">
    <source>
        <dbReference type="SAM" id="MobiDB-lite"/>
    </source>
</evidence>
<proteinExistence type="predicted"/>
<keyword evidence="4" id="KW-1185">Reference proteome</keyword>
<dbReference type="AlphaFoldDB" id="A0A7S4E377"/>
<protein>
    <submittedName>
        <fullName evidence="2">Uncharacterized protein</fullName>
    </submittedName>
</protein>